<dbReference type="Pfam" id="PF00378">
    <property type="entry name" value="ECH_1"/>
    <property type="match status" value="1"/>
</dbReference>
<dbReference type="GO" id="GO:0016853">
    <property type="term" value="F:isomerase activity"/>
    <property type="evidence" value="ECO:0007669"/>
    <property type="project" value="InterPro"/>
</dbReference>
<comment type="caution">
    <text evidence="4">The sequence shown here is derived from an EMBL/GenBank/DDBJ whole genome shotgun (WGS) entry which is preliminary data.</text>
</comment>
<feature type="compositionally biased region" description="Pro residues" evidence="3">
    <location>
        <begin position="214"/>
        <end position="234"/>
    </location>
</feature>
<dbReference type="PROSITE" id="PS00166">
    <property type="entry name" value="ENOYL_COA_HYDRATASE"/>
    <property type="match status" value="1"/>
</dbReference>
<proteinExistence type="inferred from homology"/>
<name>A0A7J5D3S3_9ACTN</name>
<dbReference type="PANTHER" id="PTHR43149">
    <property type="entry name" value="ENOYL-COA HYDRATASE"/>
    <property type="match status" value="1"/>
</dbReference>
<evidence type="ECO:0000313" key="5">
    <source>
        <dbReference type="Proteomes" id="UP000442990"/>
    </source>
</evidence>
<evidence type="ECO:0008006" key="6">
    <source>
        <dbReference type="Google" id="ProtNLM"/>
    </source>
</evidence>
<feature type="compositionally biased region" description="Low complexity" evidence="3">
    <location>
        <begin position="280"/>
        <end position="294"/>
    </location>
</feature>
<organism evidence="4 5">
    <name type="scientific">Streptomyces triticiradicis</name>
    <dbReference type="NCBI Taxonomy" id="2651189"/>
    <lineage>
        <taxon>Bacteria</taxon>
        <taxon>Bacillati</taxon>
        <taxon>Actinomycetota</taxon>
        <taxon>Actinomycetes</taxon>
        <taxon>Kitasatosporales</taxon>
        <taxon>Streptomycetaceae</taxon>
        <taxon>Streptomyces</taxon>
    </lineage>
</organism>
<accession>A0A7J5D3S3</accession>
<feature type="region of interest" description="Disordered" evidence="3">
    <location>
        <begin position="168"/>
        <end position="294"/>
    </location>
</feature>
<keyword evidence="5" id="KW-1185">Reference proteome</keyword>
<dbReference type="SUPFAM" id="SSF52096">
    <property type="entry name" value="ClpP/crotonase"/>
    <property type="match status" value="1"/>
</dbReference>
<sequence>MEEAGPRDDIRAVALTGEGGTFSVGMDLRWYVVRLRRAERSRDASFMDDDVRLLQRVVTAVADCPKPVVALVDGECTGAALELVSACDIRYATRQARFALPEAELGIVADLCGLQRLPLLVNQGHLHELAFTGRAIDADRARRIGLVNDVYADSPALHHAARQLTDDLRPIPHTSWKASSAPSTPSTRTMCGAASTTPPGGTAPTPAPTVGAGPWPPGCAAPPRRATPPGPRTRPCPESTNRSRPRHRQNRPHPVADDKASHGTESRGVRTCPSPHRSGRAPSSPAVSRRASRS</sequence>
<dbReference type="CDD" id="cd06558">
    <property type="entry name" value="crotonase-like"/>
    <property type="match status" value="1"/>
</dbReference>
<evidence type="ECO:0000256" key="3">
    <source>
        <dbReference type="SAM" id="MobiDB-lite"/>
    </source>
</evidence>
<evidence type="ECO:0000313" key="4">
    <source>
        <dbReference type="EMBL" id="KAB1977761.1"/>
    </source>
</evidence>
<dbReference type="InterPro" id="IPR029045">
    <property type="entry name" value="ClpP/crotonase-like_dom_sf"/>
</dbReference>
<reference evidence="4 5" key="1">
    <citation type="submission" date="2019-09" db="EMBL/GenBank/DDBJ databases">
        <title>Isolation and identification of active actinomycetes.</title>
        <authorList>
            <person name="Yu Z."/>
            <person name="Han C."/>
            <person name="Yu B."/>
        </authorList>
    </citation>
    <scope>NUCLEOTIDE SEQUENCE [LARGE SCALE GENOMIC DNA]</scope>
    <source>
        <strain evidence="4 5">NEAU-H2</strain>
    </source>
</reference>
<feature type="compositionally biased region" description="Basic and acidic residues" evidence="3">
    <location>
        <begin position="254"/>
        <end position="268"/>
    </location>
</feature>
<dbReference type="InterPro" id="IPR045002">
    <property type="entry name" value="Ech1-like"/>
</dbReference>
<dbReference type="PANTHER" id="PTHR43149:SF1">
    <property type="entry name" value="DELTA(3,5)-DELTA(2,4)-DIENOYL-COA ISOMERASE, MITOCHONDRIAL"/>
    <property type="match status" value="1"/>
</dbReference>
<evidence type="ECO:0000256" key="2">
    <source>
        <dbReference type="RuleBase" id="RU003707"/>
    </source>
</evidence>
<gene>
    <name evidence="4" type="ORF">F8144_41130</name>
</gene>
<dbReference type="InterPro" id="IPR018376">
    <property type="entry name" value="Enoyl-CoA_hyd/isom_CS"/>
</dbReference>
<protein>
    <recommendedName>
        <fullName evidence="6">Enoyl-CoA hydratase</fullName>
    </recommendedName>
</protein>
<comment type="similarity">
    <text evidence="1 2">Belongs to the enoyl-CoA hydratase/isomerase family.</text>
</comment>
<feature type="compositionally biased region" description="Low complexity" evidence="3">
    <location>
        <begin position="178"/>
        <end position="213"/>
    </location>
</feature>
<dbReference type="InterPro" id="IPR001753">
    <property type="entry name" value="Enoyl-CoA_hydra/iso"/>
</dbReference>
<dbReference type="Proteomes" id="UP000442990">
    <property type="component" value="Unassembled WGS sequence"/>
</dbReference>
<dbReference type="AlphaFoldDB" id="A0A7J5D3S3"/>
<dbReference type="EMBL" id="WBKG01000058">
    <property type="protein sequence ID" value="KAB1977761.1"/>
    <property type="molecule type" value="Genomic_DNA"/>
</dbReference>
<dbReference type="Gene3D" id="3.90.226.10">
    <property type="entry name" value="2-enoyl-CoA Hydratase, Chain A, domain 1"/>
    <property type="match status" value="1"/>
</dbReference>
<evidence type="ECO:0000256" key="1">
    <source>
        <dbReference type="ARBA" id="ARBA00005254"/>
    </source>
</evidence>